<sequence>MVEKTGSGTFEVKKICRTNDKKSLPGSKRNLCHILFDMRAILERYYTNYEECVNIRPEMTAHGRMGPGVDLKRRFLV</sequence>
<organism evidence="1 2">
    <name type="scientific">Faecalibacterium prausnitzii</name>
    <dbReference type="NCBI Taxonomy" id="853"/>
    <lineage>
        <taxon>Bacteria</taxon>
        <taxon>Bacillati</taxon>
        <taxon>Bacillota</taxon>
        <taxon>Clostridia</taxon>
        <taxon>Eubacteriales</taxon>
        <taxon>Oscillospiraceae</taxon>
        <taxon>Faecalibacterium</taxon>
    </lineage>
</organism>
<comment type="caution">
    <text evidence="1">The sequence shown here is derived from an EMBL/GenBank/DDBJ whole genome shotgun (WGS) entry which is preliminary data.</text>
</comment>
<dbReference type="Proteomes" id="UP000220005">
    <property type="component" value="Unassembled WGS sequence"/>
</dbReference>
<dbReference type="EMBL" id="NMTY01000016">
    <property type="protein sequence ID" value="PDX81349.1"/>
    <property type="molecule type" value="Genomic_DNA"/>
</dbReference>
<accession>A0A2A7AQH9</accession>
<protein>
    <submittedName>
        <fullName evidence="1">Uncharacterized protein</fullName>
    </submittedName>
</protein>
<name>A0A2A7AQH9_9FIRM</name>
<proteinExistence type="predicted"/>
<reference evidence="1 2" key="1">
    <citation type="journal article" date="2017" name="Front. Microbiol.">
        <title>New Insights into the Diversity of the Genus Faecalibacterium.</title>
        <authorList>
            <person name="Benevides L."/>
            <person name="Burman S."/>
            <person name="Martin R."/>
            <person name="Robert V."/>
            <person name="Thomas M."/>
            <person name="Miquel S."/>
            <person name="Chain F."/>
            <person name="Sokol H."/>
            <person name="Bermudez-Humaran L.G."/>
            <person name="Morrison M."/>
            <person name="Langella P."/>
            <person name="Azevedo V.A."/>
            <person name="Chatel J.M."/>
            <person name="Soares S."/>
        </authorList>
    </citation>
    <scope>NUCLEOTIDE SEQUENCE [LARGE SCALE GENOMIC DNA]</scope>
    <source>
        <strain evidence="1 2">CNCM I 4575</strain>
    </source>
</reference>
<evidence type="ECO:0000313" key="1">
    <source>
        <dbReference type="EMBL" id="PDX81349.1"/>
    </source>
</evidence>
<dbReference type="AlphaFoldDB" id="A0A2A7AQH9"/>
<evidence type="ECO:0000313" key="2">
    <source>
        <dbReference type="Proteomes" id="UP000220005"/>
    </source>
</evidence>
<gene>
    <name evidence="1" type="ORF">CGS58_08830</name>
</gene>